<organism evidence="1 2">
    <name type="scientific">Planktothrix mougeotii LEGE 06226</name>
    <dbReference type="NCBI Taxonomy" id="1828728"/>
    <lineage>
        <taxon>Bacteria</taxon>
        <taxon>Bacillati</taxon>
        <taxon>Cyanobacteriota</taxon>
        <taxon>Cyanophyceae</taxon>
        <taxon>Oscillatoriophycideae</taxon>
        <taxon>Oscillatoriales</taxon>
        <taxon>Microcoleaceae</taxon>
        <taxon>Planktothrix</taxon>
    </lineage>
</organism>
<dbReference type="SUPFAM" id="SSF55144">
    <property type="entry name" value="LigT-like"/>
    <property type="match status" value="1"/>
</dbReference>
<dbReference type="InterPro" id="IPR050580">
    <property type="entry name" value="2H_phosphoesterase_YjcG-like"/>
</dbReference>
<dbReference type="InterPro" id="IPR009097">
    <property type="entry name" value="Cyclic_Pdiesterase"/>
</dbReference>
<dbReference type="PANTHER" id="PTHR40037:SF1">
    <property type="entry name" value="PHOSPHOESTERASE SAOUHSC_00951-RELATED"/>
    <property type="match status" value="1"/>
</dbReference>
<dbReference type="Gene3D" id="3.90.1140.10">
    <property type="entry name" value="Cyclic phosphodiesterase"/>
    <property type="match status" value="1"/>
</dbReference>
<protein>
    <submittedName>
        <fullName evidence="1">2'-5' RNA ligase family protein</fullName>
    </submittedName>
</protein>
<dbReference type="GO" id="GO:0016874">
    <property type="term" value="F:ligase activity"/>
    <property type="evidence" value="ECO:0007669"/>
    <property type="project" value="UniProtKB-KW"/>
</dbReference>
<evidence type="ECO:0000313" key="1">
    <source>
        <dbReference type="EMBL" id="MBE9144758.1"/>
    </source>
</evidence>
<comment type="caution">
    <text evidence="1">The sequence shown here is derived from an EMBL/GenBank/DDBJ whole genome shotgun (WGS) entry which is preliminary data.</text>
</comment>
<sequence length="189" mass="21903">MKPSERLFFIALLPPQKIQNQITEIKHYFAQTYNSRHALKSPPHITLQPPFKWLIEDLTTLEHHLTTFALNSSPIPITLSGFNAFPPRVLFVNVIKTPELINLQQALMNDLEQQLNIVHEVSKKRSFSPHVTVAFKDLTPTAFKTAWPEFAQRPIYFEFTVSELTLLIHDGQNWNIKAQFPFLNITFPQ</sequence>
<accession>A0ABR9UE84</accession>
<dbReference type="Proteomes" id="UP000640725">
    <property type="component" value="Unassembled WGS sequence"/>
</dbReference>
<name>A0ABR9UE84_9CYAN</name>
<dbReference type="PANTHER" id="PTHR40037">
    <property type="entry name" value="PHOSPHOESTERASE YJCG-RELATED"/>
    <property type="match status" value="1"/>
</dbReference>
<evidence type="ECO:0000313" key="2">
    <source>
        <dbReference type="Proteomes" id="UP000640725"/>
    </source>
</evidence>
<reference evidence="1 2" key="1">
    <citation type="submission" date="2020-10" db="EMBL/GenBank/DDBJ databases">
        <authorList>
            <person name="Castelo-Branco R."/>
            <person name="Eusebio N."/>
            <person name="Adriana R."/>
            <person name="Vieira A."/>
            <person name="Brugerolle De Fraissinette N."/>
            <person name="Rezende De Castro R."/>
            <person name="Schneider M.P."/>
            <person name="Vasconcelos V."/>
            <person name="Leao P.N."/>
        </authorList>
    </citation>
    <scope>NUCLEOTIDE SEQUENCE [LARGE SCALE GENOMIC DNA]</scope>
    <source>
        <strain evidence="1 2">LEGE 06226</strain>
    </source>
</reference>
<gene>
    <name evidence="1" type="ORF">IQ236_16260</name>
</gene>
<proteinExistence type="predicted"/>
<keyword evidence="2" id="KW-1185">Reference proteome</keyword>
<dbReference type="EMBL" id="JADEWU010000039">
    <property type="protein sequence ID" value="MBE9144758.1"/>
    <property type="molecule type" value="Genomic_DNA"/>
</dbReference>
<dbReference type="Pfam" id="PF13563">
    <property type="entry name" value="2_5_RNA_ligase2"/>
    <property type="match status" value="1"/>
</dbReference>
<keyword evidence="1" id="KW-0436">Ligase</keyword>
<dbReference type="RefSeq" id="WP_193870266.1">
    <property type="nucleotide sequence ID" value="NZ_JADEWU010000039.1"/>
</dbReference>